<feature type="domain" description="RRM" evidence="4">
    <location>
        <begin position="386"/>
        <end position="458"/>
    </location>
</feature>
<feature type="compositionally biased region" description="Low complexity" evidence="3">
    <location>
        <begin position="128"/>
        <end position="141"/>
    </location>
</feature>
<dbReference type="GeneID" id="28729000"/>
<organism evidence="5 6">
    <name type="scientific">Malassezia pachydermatis</name>
    <dbReference type="NCBI Taxonomy" id="77020"/>
    <lineage>
        <taxon>Eukaryota</taxon>
        <taxon>Fungi</taxon>
        <taxon>Dikarya</taxon>
        <taxon>Basidiomycota</taxon>
        <taxon>Ustilaginomycotina</taxon>
        <taxon>Malasseziomycetes</taxon>
        <taxon>Malasseziales</taxon>
        <taxon>Malasseziaceae</taxon>
        <taxon>Malassezia</taxon>
    </lineage>
</organism>
<reference evidence="5 6" key="1">
    <citation type="submission" date="2015-07" db="EMBL/GenBank/DDBJ databases">
        <title>Draft Genome Sequence of Malassezia furfur CBS1878 and Malassezia pachydermatis CBS1879.</title>
        <authorList>
            <person name="Triana S."/>
            <person name="Ohm R."/>
            <person name="Gonzalez A."/>
            <person name="DeCock H."/>
            <person name="Restrepo S."/>
            <person name="Celis A."/>
        </authorList>
    </citation>
    <scope>NUCLEOTIDE SEQUENCE [LARGE SCALE GENOMIC DNA]</scope>
    <source>
        <strain evidence="5 6">CBS 1879</strain>
    </source>
</reference>
<dbReference type="SMART" id="SM00360">
    <property type="entry name" value="RRM"/>
    <property type="match status" value="2"/>
</dbReference>
<accession>A0A0M8MX32</accession>
<dbReference type="VEuPathDB" id="FungiDB:Malapachy_2637"/>
<name>A0A0M8MX32_9BASI</name>
<evidence type="ECO:0000313" key="5">
    <source>
        <dbReference type="EMBL" id="KOS15550.1"/>
    </source>
</evidence>
<dbReference type="AlphaFoldDB" id="A0A0M8MX32"/>
<dbReference type="EMBL" id="LGAV01000002">
    <property type="protein sequence ID" value="KOS15550.1"/>
    <property type="molecule type" value="Genomic_DNA"/>
</dbReference>
<feature type="compositionally biased region" description="Pro residues" evidence="3">
    <location>
        <begin position="44"/>
        <end position="57"/>
    </location>
</feature>
<dbReference type="OrthoDB" id="446113at2759"/>
<feature type="region of interest" description="Disordered" evidence="3">
    <location>
        <begin position="37"/>
        <end position="142"/>
    </location>
</feature>
<feature type="region of interest" description="Disordered" evidence="3">
    <location>
        <begin position="1"/>
        <end position="21"/>
    </location>
</feature>
<evidence type="ECO:0000256" key="1">
    <source>
        <dbReference type="ARBA" id="ARBA00022884"/>
    </source>
</evidence>
<evidence type="ECO:0000259" key="4">
    <source>
        <dbReference type="PROSITE" id="PS50102"/>
    </source>
</evidence>
<feature type="compositionally biased region" description="Low complexity" evidence="3">
    <location>
        <begin position="315"/>
        <end position="326"/>
    </location>
</feature>
<dbReference type="Proteomes" id="UP000037751">
    <property type="component" value="Unassembled WGS sequence"/>
</dbReference>
<keyword evidence="6" id="KW-1185">Reference proteome</keyword>
<feature type="compositionally biased region" description="Pro residues" evidence="3">
    <location>
        <begin position="100"/>
        <end position="127"/>
    </location>
</feature>
<dbReference type="InterPro" id="IPR052462">
    <property type="entry name" value="SLIRP/GR-RBP-like"/>
</dbReference>
<dbReference type="SUPFAM" id="SSF54928">
    <property type="entry name" value="RNA-binding domain, RBD"/>
    <property type="match status" value="2"/>
</dbReference>
<dbReference type="STRING" id="77020.A0A0M8MX32"/>
<dbReference type="InterPro" id="IPR035979">
    <property type="entry name" value="RBD_domain_sf"/>
</dbReference>
<sequence length="488" mass="51720">MNQVRIPSAPPSTEGDNGHLETAVTEKDATPWTSVALLGSPFQSPKPLPTLEAPPEPGAWERWRPVPSHAWADPRSGPSVPASSADLPLPVRAGVRQARGPPPPPVPPAPAPPAPIPPVPAPVPRAPAPTHAPASTNPSAPCASGSAGTLFSIFVGGLDPLVTEEDLMEHFSHPSPWPDDHPMYRMYAHIRQATGPTWQIPTQPAAFQVHSCKIIRDSTSQTPRVFGFVRLSSQTECDRALIEMQRTCLVPRRAPHMTLRLYLGTASAPRFDVEEMPKKTSRRFASTPDMQKSTAAAPEPHGRRTSGSTAPGRHSAPATTTAPTSSVAREALAKGSPQVPATTEGAPTVLTFVSDAKGEGNAKEQPHLASALKLAHTSSALDPNNTTVFVGSLFSMATESTLQSLFSRFGPIQSINIPRGQDCGFVQFARKQDAARAIAEMQGYQVAGGALRLSWGRSIGEKAAARAAVRAGLRWVEDATTPRPASSS</sequence>
<keyword evidence="1 2" id="KW-0694">RNA-binding</keyword>
<feature type="region of interest" description="Disordered" evidence="3">
    <location>
        <begin position="273"/>
        <end position="346"/>
    </location>
</feature>
<dbReference type="Pfam" id="PF00076">
    <property type="entry name" value="RRM_1"/>
    <property type="match status" value="1"/>
</dbReference>
<dbReference type="Gene3D" id="3.30.70.330">
    <property type="match status" value="2"/>
</dbReference>
<dbReference type="RefSeq" id="XP_017993182.1">
    <property type="nucleotide sequence ID" value="XM_018137125.1"/>
</dbReference>
<evidence type="ECO:0000313" key="6">
    <source>
        <dbReference type="Proteomes" id="UP000037751"/>
    </source>
</evidence>
<dbReference type="InterPro" id="IPR012677">
    <property type="entry name" value="Nucleotide-bd_a/b_plait_sf"/>
</dbReference>
<evidence type="ECO:0000256" key="3">
    <source>
        <dbReference type="SAM" id="MobiDB-lite"/>
    </source>
</evidence>
<proteinExistence type="predicted"/>
<protein>
    <submittedName>
        <fullName evidence="5">Ngr1 protein</fullName>
    </submittedName>
</protein>
<dbReference type="GO" id="GO:0003723">
    <property type="term" value="F:RNA binding"/>
    <property type="evidence" value="ECO:0007669"/>
    <property type="project" value="UniProtKB-UniRule"/>
</dbReference>
<gene>
    <name evidence="5" type="ORF">Malapachy_2637</name>
</gene>
<dbReference type="InterPro" id="IPR000504">
    <property type="entry name" value="RRM_dom"/>
</dbReference>
<dbReference type="PROSITE" id="PS50102">
    <property type="entry name" value="RRM"/>
    <property type="match status" value="2"/>
</dbReference>
<feature type="domain" description="RRM" evidence="4">
    <location>
        <begin position="151"/>
        <end position="266"/>
    </location>
</feature>
<evidence type="ECO:0000256" key="2">
    <source>
        <dbReference type="PROSITE-ProRule" id="PRU00176"/>
    </source>
</evidence>
<dbReference type="PANTHER" id="PTHR48027">
    <property type="entry name" value="HETEROGENEOUS NUCLEAR RIBONUCLEOPROTEIN 87F-RELATED"/>
    <property type="match status" value="1"/>
</dbReference>
<comment type="caution">
    <text evidence="5">The sequence shown here is derived from an EMBL/GenBank/DDBJ whole genome shotgun (WGS) entry which is preliminary data.</text>
</comment>